<keyword evidence="8" id="KW-0675">Receptor</keyword>
<keyword evidence="3" id="KW-0732">Signal</keyword>
<dbReference type="Pfam" id="PF01657">
    <property type="entry name" value="Stress-antifung"/>
    <property type="match status" value="2"/>
</dbReference>
<feature type="compositionally biased region" description="Basic and acidic residues" evidence="9">
    <location>
        <begin position="359"/>
        <end position="369"/>
    </location>
</feature>
<keyword evidence="2" id="KW-0808">Transferase</keyword>
<evidence type="ECO:0000256" key="2">
    <source>
        <dbReference type="ARBA" id="ARBA00022679"/>
    </source>
</evidence>
<evidence type="ECO:0000259" key="10">
    <source>
        <dbReference type="PROSITE" id="PS51473"/>
    </source>
</evidence>
<feature type="compositionally biased region" description="Low complexity" evidence="9">
    <location>
        <begin position="341"/>
        <end position="355"/>
    </location>
</feature>
<evidence type="ECO:0000256" key="1">
    <source>
        <dbReference type="ARBA" id="ARBA00022527"/>
    </source>
</evidence>
<proteinExistence type="predicted"/>
<organism evidence="11 12">
    <name type="scientific">Cinchona calisaya</name>
    <dbReference type="NCBI Taxonomy" id="153742"/>
    <lineage>
        <taxon>Eukaryota</taxon>
        <taxon>Viridiplantae</taxon>
        <taxon>Streptophyta</taxon>
        <taxon>Embryophyta</taxon>
        <taxon>Tracheophyta</taxon>
        <taxon>Spermatophyta</taxon>
        <taxon>Magnoliopsida</taxon>
        <taxon>eudicotyledons</taxon>
        <taxon>Gunneridae</taxon>
        <taxon>Pentapetalae</taxon>
        <taxon>asterids</taxon>
        <taxon>lamiids</taxon>
        <taxon>Gentianales</taxon>
        <taxon>Rubiaceae</taxon>
        <taxon>Cinchonoideae</taxon>
        <taxon>Cinchoneae</taxon>
        <taxon>Cinchona</taxon>
    </lineage>
</organism>
<keyword evidence="5" id="KW-0547">Nucleotide-binding</keyword>
<evidence type="ECO:0000256" key="3">
    <source>
        <dbReference type="ARBA" id="ARBA00022729"/>
    </source>
</evidence>
<evidence type="ECO:0000256" key="6">
    <source>
        <dbReference type="ARBA" id="ARBA00022777"/>
    </source>
</evidence>
<dbReference type="InterPro" id="IPR002902">
    <property type="entry name" value="GNK2"/>
</dbReference>
<dbReference type="CDD" id="cd23509">
    <property type="entry name" value="Gnk2-like"/>
    <property type="match status" value="2"/>
</dbReference>
<evidence type="ECO:0000256" key="9">
    <source>
        <dbReference type="SAM" id="MobiDB-lite"/>
    </source>
</evidence>
<dbReference type="InterPro" id="IPR038408">
    <property type="entry name" value="GNK2_sf"/>
</dbReference>
<dbReference type="PROSITE" id="PS51473">
    <property type="entry name" value="GNK2"/>
    <property type="match status" value="2"/>
</dbReference>
<reference evidence="11 12" key="1">
    <citation type="submission" date="2024-11" db="EMBL/GenBank/DDBJ databases">
        <title>A near-complete genome assembly of Cinchona calisaya.</title>
        <authorList>
            <person name="Lian D.C."/>
            <person name="Zhao X.W."/>
            <person name="Wei L."/>
        </authorList>
    </citation>
    <scope>NUCLEOTIDE SEQUENCE [LARGE SCALE GENOMIC DNA]</scope>
    <source>
        <tissue evidence="11">Nenye</tissue>
    </source>
</reference>
<dbReference type="Proteomes" id="UP001630127">
    <property type="component" value="Unassembled WGS sequence"/>
</dbReference>
<name>A0ABD2YZV6_9GENT</name>
<accession>A0ABD2YZV6</accession>
<evidence type="ECO:0000256" key="5">
    <source>
        <dbReference type="ARBA" id="ARBA00022741"/>
    </source>
</evidence>
<dbReference type="Gene3D" id="1.10.510.10">
    <property type="entry name" value="Transferase(Phosphotransferase) domain 1"/>
    <property type="match status" value="1"/>
</dbReference>
<evidence type="ECO:0000256" key="7">
    <source>
        <dbReference type="ARBA" id="ARBA00022840"/>
    </source>
</evidence>
<dbReference type="EMBL" id="JBJUIK010000011">
    <property type="protein sequence ID" value="KAL3512802.1"/>
    <property type="molecule type" value="Genomic_DNA"/>
</dbReference>
<dbReference type="PANTHER" id="PTHR47973">
    <property type="entry name" value="CYSTEINE-RICH RECEPTOR-LIKE PROTEIN KINASE 3"/>
    <property type="match status" value="1"/>
</dbReference>
<keyword evidence="4" id="KW-0677">Repeat</keyword>
<evidence type="ECO:0000256" key="4">
    <source>
        <dbReference type="ARBA" id="ARBA00022737"/>
    </source>
</evidence>
<keyword evidence="12" id="KW-1185">Reference proteome</keyword>
<dbReference type="AlphaFoldDB" id="A0ABD2YZV6"/>
<dbReference type="InterPro" id="IPR052059">
    <property type="entry name" value="CR_Ser/Thr_kinase"/>
</dbReference>
<protein>
    <recommendedName>
        <fullName evidence="10">Gnk2-homologous domain-containing protein</fullName>
    </recommendedName>
</protein>
<dbReference type="GO" id="GO:0004674">
    <property type="term" value="F:protein serine/threonine kinase activity"/>
    <property type="evidence" value="ECO:0007669"/>
    <property type="project" value="UniProtKB-KW"/>
</dbReference>
<feature type="domain" description="Gnk2-homologous" evidence="10">
    <location>
        <begin position="1"/>
        <end position="77"/>
    </location>
</feature>
<dbReference type="FunFam" id="3.30.430.20:FF:000015">
    <property type="entry name" value="Cysteine-rich receptor-like protein kinase 3"/>
    <property type="match status" value="1"/>
</dbReference>
<evidence type="ECO:0000256" key="8">
    <source>
        <dbReference type="ARBA" id="ARBA00023170"/>
    </source>
</evidence>
<keyword evidence="1" id="KW-0723">Serine/threonine-protein kinase</keyword>
<evidence type="ECO:0000313" key="12">
    <source>
        <dbReference type="Proteomes" id="UP001630127"/>
    </source>
</evidence>
<keyword evidence="7" id="KW-0067">ATP-binding</keyword>
<dbReference type="Gene3D" id="3.30.430.20">
    <property type="entry name" value="Gnk2 domain, C-X8-C-X2-C motif"/>
    <property type="match status" value="2"/>
</dbReference>
<sequence length="369" mass="41047">MMKALQDHVVDMKFGTHSIASPTPIMFGLAQCHKDLSKKECHSCFNIAKEMLNECILSTGGTIFLDGCFIRFDNYNFFDESICKDDNDTKNCGKPSKITQDKYMRTDFATQVGDATSIVTLMAVVNKGFGVSETKSRLLSVYILGQCWNTLDQKKCAECLNDTRTKISRCVPGAEGRATNADCYLRYSTHKFFNDGAFAVGQDDHGDSLVLLSSYFNFSMKTSLLFIMWNRILLMVWKDYKSNSITQSIDSRLNGNFDKEQASHVLQIGLLCTQTRRSLRPSMSEVLQMLTNAATSIRLPAQPPFQNSSLLATKSTTKSSTLNSSLSSSWHSNFGTSNIGSSQFGSPYSSGSHSSDILMPERSKYSRPT</sequence>
<dbReference type="InterPro" id="IPR011009">
    <property type="entry name" value="Kinase-like_dom_sf"/>
</dbReference>
<dbReference type="GO" id="GO:0005524">
    <property type="term" value="F:ATP binding"/>
    <property type="evidence" value="ECO:0007669"/>
    <property type="project" value="UniProtKB-KW"/>
</dbReference>
<evidence type="ECO:0000313" key="11">
    <source>
        <dbReference type="EMBL" id="KAL3512802.1"/>
    </source>
</evidence>
<feature type="region of interest" description="Disordered" evidence="9">
    <location>
        <begin position="341"/>
        <end position="369"/>
    </location>
</feature>
<dbReference type="SUPFAM" id="SSF56112">
    <property type="entry name" value="Protein kinase-like (PK-like)"/>
    <property type="match status" value="1"/>
</dbReference>
<keyword evidence="6" id="KW-0418">Kinase</keyword>
<gene>
    <name evidence="11" type="ORF">ACH5RR_025519</name>
</gene>
<comment type="caution">
    <text evidence="11">The sequence shown here is derived from an EMBL/GenBank/DDBJ whole genome shotgun (WGS) entry which is preliminary data.</text>
</comment>
<feature type="domain" description="Gnk2-homologous" evidence="10">
    <location>
        <begin position="86"/>
        <end position="192"/>
    </location>
</feature>